<comment type="caution">
    <text evidence="2">The sequence shown here is derived from an EMBL/GenBank/DDBJ whole genome shotgun (WGS) entry which is preliminary data.</text>
</comment>
<dbReference type="Gene3D" id="1.20.5.730">
    <property type="entry name" value="Single helix bin"/>
    <property type="match status" value="1"/>
</dbReference>
<proteinExistence type="predicted"/>
<organism evidence="2 3">
    <name type="scientific">Hoeflea olei</name>
    <dbReference type="NCBI Taxonomy" id="1480615"/>
    <lineage>
        <taxon>Bacteria</taxon>
        <taxon>Pseudomonadati</taxon>
        <taxon>Pseudomonadota</taxon>
        <taxon>Alphaproteobacteria</taxon>
        <taxon>Hyphomicrobiales</taxon>
        <taxon>Rhizobiaceae</taxon>
        <taxon>Hoeflea</taxon>
    </lineage>
</organism>
<evidence type="ECO:0000313" key="2">
    <source>
        <dbReference type="EMBL" id="OCW59273.1"/>
    </source>
</evidence>
<gene>
    <name evidence="2" type="ORF">AWJ14_09500</name>
</gene>
<name>A0A1C1Z0I8_9HYPH</name>
<protein>
    <submittedName>
        <fullName evidence="2">Uncharacterized protein</fullName>
    </submittedName>
</protein>
<dbReference type="EMBL" id="LQZT01000001">
    <property type="protein sequence ID" value="OCW59273.1"/>
    <property type="molecule type" value="Genomic_DNA"/>
</dbReference>
<feature type="compositionally biased region" description="Pro residues" evidence="1">
    <location>
        <begin position="323"/>
        <end position="333"/>
    </location>
</feature>
<accession>A0A1C1Z0I8</accession>
<evidence type="ECO:0000256" key="1">
    <source>
        <dbReference type="SAM" id="MobiDB-lite"/>
    </source>
</evidence>
<feature type="region of interest" description="Disordered" evidence="1">
    <location>
        <begin position="259"/>
        <end position="358"/>
    </location>
</feature>
<evidence type="ECO:0000313" key="3">
    <source>
        <dbReference type="Proteomes" id="UP000094795"/>
    </source>
</evidence>
<feature type="compositionally biased region" description="Low complexity" evidence="1">
    <location>
        <begin position="334"/>
        <end position="345"/>
    </location>
</feature>
<reference evidence="2 3" key="1">
    <citation type="submission" date="2015-12" db="EMBL/GenBank/DDBJ databases">
        <authorList>
            <person name="Shamseldin A."/>
            <person name="Moawad H."/>
            <person name="Abd El-Rahim W.M."/>
            <person name="Sadowsky M.J."/>
        </authorList>
    </citation>
    <scope>NUCLEOTIDE SEQUENCE [LARGE SCALE GENOMIC DNA]</scope>
    <source>
        <strain evidence="2 3">JC234</strain>
    </source>
</reference>
<dbReference type="Proteomes" id="UP000094795">
    <property type="component" value="Unassembled WGS sequence"/>
</dbReference>
<dbReference type="AlphaFoldDB" id="A0A1C1Z0I8"/>
<feature type="compositionally biased region" description="Low complexity" evidence="1">
    <location>
        <begin position="272"/>
        <end position="286"/>
    </location>
</feature>
<keyword evidence="3" id="KW-1185">Reference proteome</keyword>
<dbReference type="STRING" id="1480615.AWJ14_09500"/>
<sequence>MKVIEFVLLFALGFLAAALVALIVAPIIHRRVVTLTERRIRASVPLSTAEIRAEKDMARAAFAAENARLSIDLKSNRDLLAGSVARNERLSNELVTLRAEKLATETTLEEREASIRELNAELAERDIRITTLTGHFNDATRLAEARKLEMAKRDDQINRLGTEIEELRIDRATLDTEAENFKAQIRDLREERAALRETLKETEAANRDLENRLKSNSERLAQTEQKLARTITALTDRENALERRVAEVERFRQKNRELSDQLRGVRSGSRSATDTARAAQEAAALADMDDDLTPAPAGEEPRGHGSDDEVTAATEEPRTEPAAPAPVAQPAPPAAALAAPQKPQPTSAAAEDGISEDDKIDRLRARQAALVERLLKADKSKNDAALRREIATVAAMMVELTASREGAGSRLHALLQGSEGQTLPGSKEPTLAARAHEMIAAGR</sequence>